<dbReference type="RefSeq" id="WP_249677999.1">
    <property type="nucleotide sequence ID" value="NZ_JAMCOF010000022.1"/>
</dbReference>
<sequence length="206" mass="23921">MLTIFEFFSTLSLTIAAIHAGISIWIGYKKAKEQALGPKLQISCKRTLTNIPYHLNEKITFKINLTTYNPTKQEIKINNIWLDSQSPFQFVKAFYPNPNSRVTKEPGINIPVKPKHINLIHPEFKSEPECIFDLFNVESEEQLTISLTIQAMQSEIVNPINIILEHTSSNYPYKTLKIFHCIGFFRFSERQRLNFWAKFNDEPANI</sequence>
<proteinExistence type="predicted"/>
<evidence type="ECO:0000256" key="1">
    <source>
        <dbReference type="SAM" id="Phobius"/>
    </source>
</evidence>
<accession>A0ABT0PB98</accession>
<keyword evidence="1" id="KW-0812">Transmembrane</keyword>
<organism evidence="2 3">
    <name type="scientific">Bartonella bilalgolemii</name>
    <dbReference type="NCBI Taxonomy" id="2942911"/>
    <lineage>
        <taxon>Bacteria</taxon>
        <taxon>Pseudomonadati</taxon>
        <taxon>Pseudomonadota</taxon>
        <taxon>Alphaproteobacteria</taxon>
        <taxon>Hyphomicrobiales</taxon>
        <taxon>Bartonellaceae</taxon>
        <taxon>Bartonella</taxon>
    </lineage>
</organism>
<gene>
    <name evidence="2" type="ORF">M4Z11_07210</name>
</gene>
<protein>
    <submittedName>
        <fullName evidence="2">Uncharacterized protein</fullName>
    </submittedName>
</protein>
<keyword evidence="3" id="KW-1185">Reference proteome</keyword>
<name>A0ABT0PB98_9HYPH</name>
<reference evidence="2 3" key="1">
    <citation type="submission" date="2022-05" db="EMBL/GenBank/DDBJ databases">
        <title>Description of the Bartonella bilalgolemii sp. nov. Isolated from Apodemus uralensis (Pallas 1811).</title>
        <authorList>
            <person name="Zgheib R."/>
            <person name="Celebi B."/>
        </authorList>
    </citation>
    <scope>NUCLEOTIDE SEQUENCE [LARGE SCALE GENOMIC DNA]</scope>
    <source>
        <strain evidence="2 3">G70</strain>
    </source>
</reference>
<evidence type="ECO:0000313" key="3">
    <source>
        <dbReference type="Proteomes" id="UP001523003"/>
    </source>
</evidence>
<dbReference type="Proteomes" id="UP001523003">
    <property type="component" value="Unassembled WGS sequence"/>
</dbReference>
<keyword evidence="1" id="KW-1133">Transmembrane helix</keyword>
<dbReference type="EMBL" id="JAMCOF010000022">
    <property type="protein sequence ID" value="MCL6230367.1"/>
    <property type="molecule type" value="Genomic_DNA"/>
</dbReference>
<keyword evidence="1" id="KW-0472">Membrane</keyword>
<feature type="transmembrane region" description="Helical" evidence="1">
    <location>
        <begin position="7"/>
        <end position="28"/>
    </location>
</feature>
<comment type="caution">
    <text evidence="2">The sequence shown here is derived from an EMBL/GenBank/DDBJ whole genome shotgun (WGS) entry which is preliminary data.</text>
</comment>
<evidence type="ECO:0000313" key="2">
    <source>
        <dbReference type="EMBL" id="MCL6230367.1"/>
    </source>
</evidence>